<dbReference type="OrthoDB" id="441446at2759"/>
<name>A0A8J5VZY6_ZIZPA</name>
<feature type="signal peptide" evidence="9">
    <location>
        <begin position="1"/>
        <end position="24"/>
    </location>
</feature>
<evidence type="ECO:0000256" key="7">
    <source>
        <dbReference type="ARBA" id="ARBA00023157"/>
    </source>
</evidence>
<evidence type="ECO:0000313" key="10">
    <source>
        <dbReference type="EMBL" id="KAG8066408.1"/>
    </source>
</evidence>
<evidence type="ECO:0000256" key="5">
    <source>
        <dbReference type="ARBA" id="ARBA00022729"/>
    </source>
</evidence>
<dbReference type="GO" id="GO:0000014">
    <property type="term" value="F:single-stranded DNA endodeoxyribonuclease activity"/>
    <property type="evidence" value="ECO:0007669"/>
    <property type="project" value="UniProtKB-ARBA"/>
</dbReference>
<dbReference type="FunFam" id="1.10.575.10:FF:000002">
    <property type="entry name" value="Endonuclease 2"/>
    <property type="match status" value="1"/>
</dbReference>
<dbReference type="InterPro" id="IPR003154">
    <property type="entry name" value="S1/P1nuclease"/>
</dbReference>
<dbReference type="GO" id="GO:0004521">
    <property type="term" value="F:RNA endonuclease activity"/>
    <property type="evidence" value="ECO:0007669"/>
    <property type="project" value="UniProtKB-ARBA"/>
</dbReference>
<dbReference type="EMBL" id="JAAALK010000285">
    <property type="protein sequence ID" value="KAG8066408.1"/>
    <property type="molecule type" value="Genomic_DNA"/>
</dbReference>
<keyword evidence="4" id="KW-0479">Metal-binding</keyword>
<dbReference type="Proteomes" id="UP000729402">
    <property type="component" value="Unassembled WGS sequence"/>
</dbReference>
<dbReference type="GO" id="GO:0003676">
    <property type="term" value="F:nucleic acid binding"/>
    <property type="evidence" value="ECO:0007669"/>
    <property type="project" value="InterPro"/>
</dbReference>
<dbReference type="GO" id="GO:0006308">
    <property type="term" value="P:DNA catabolic process"/>
    <property type="evidence" value="ECO:0007669"/>
    <property type="project" value="InterPro"/>
</dbReference>
<organism evidence="10 11">
    <name type="scientific">Zizania palustris</name>
    <name type="common">Northern wild rice</name>
    <dbReference type="NCBI Taxonomy" id="103762"/>
    <lineage>
        <taxon>Eukaryota</taxon>
        <taxon>Viridiplantae</taxon>
        <taxon>Streptophyta</taxon>
        <taxon>Embryophyta</taxon>
        <taxon>Tracheophyta</taxon>
        <taxon>Spermatophyta</taxon>
        <taxon>Magnoliopsida</taxon>
        <taxon>Liliopsida</taxon>
        <taxon>Poales</taxon>
        <taxon>Poaceae</taxon>
        <taxon>BOP clade</taxon>
        <taxon>Oryzoideae</taxon>
        <taxon>Oryzeae</taxon>
        <taxon>Zizaniinae</taxon>
        <taxon>Zizania</taxon>
    </lineage>
</organism>
<dbReference type="GO" id="GO:0046872">
    <property type="term" value="F:metal ion binding"/>
    <property type="evidence" value="ECO:0007669"/>
    <property type="project" value="UniProtKB-KW"/>
</dbReference>
<keyword evidence="11" id="KW-1185">Reference proteome</keyword>
<sequence>MASTTQVSFLLAAVLAWALASAPAADSWSKEGHTLTCRIAQGLLEPAAAHAVKNLLPEEVGGDLSALCVWPDQVRHWSKYRWTSPLHFIDTPDQACSFVYSRDCHGQNGVEDMCVAGAIANFTSQLLHYRHGSADRKYNMTEALLFLSHFMGDVHQPMHVGFTSDQGGNTINLRWFKHKSNLHHVWDREIILTAIAELYGKDMDAFQNHLVHNFTTGPWSDDVSSWGDCEDLLSCPTKYAAESINLACKWAYSDAHEGETLSDGYFGSRLPIVARRIAQGGVRLAVFLNRLFGEHHHHSDDVVASPAGSMMNW</sequence>
<accession>A0A8J5VZY6</accession>
<reference evidence="10" key="1">
    <citation type="journal article" date="2021" name="bioRxiv">
        <title>Whole Genome Assembly and Annotation of Northern Wild Rice, Zizania palustris L., Supports a Whole Genome Duplication in the Zizania Genus.</title>
        <authorList>
            <person name="Haas M."/>
            <person name="Kono T."/>
            <person name="Macchietto M."/>
            <person name="Millas R."/>
            <person name="McGilp L."/>
            <person name="Shao M."/>
            <person name="Duquette J."/>
            <person name="Hirsch C.N."/>
            <person name="Kimball J."/>
        </authorList>
    </citation>
    <scope>NUCLEOTIDE SEQUENCE</scope>
    <source>
        <tissue evidence="10">Fresh leaf tissue</tissue>
    </source>
</reference>
<dbReference type="AlphaFoldDB" id="A0A8J5VZY6"/>
<gene>
    <name evidence="10" type="ORF">GUJ93_ZPchr0004g38186</name>
</gene>
<evidence type="ECO:0000256" key="3">
    <source>
        <dbReference type="ARBA" id="ARBA00012562"/>
    </source>
</evidence>
<evidence type="ECO:0000256" key="6">
    <source>
        <dbReference type="ARBA" id="ARBA00022801"/>
    </source>
</evidence>
<dbReference type="PANTHER" id="PTHR33146">
    <property type="entry name" value="ENDONUCLEASE 4"/>
    <property type="match status" value="1"/>
</dbReference>
<comment type="caution">
    <text evidence="10">The sequence shown here is derived from an EMBL/GenBank/DDBJ whole genome shotgun (WGS) entry which is preliminary data.</text>
</comment>
<keyword evidence="8" id="KW-0325">Glycoprotein</keyword>
<evidence type="ECO:0000256" key="9">
    <source>
        <dbReference type="SAM" id="SignalP"/>
    </source>
</evidence>
<feature type="chain" id="PRO_5035319548" description="Aspergillus nuclease S1" evidence="9">
    <location>
        <begin position="25"/>
        <end position="313"/>
    </location>
</feature>
<comment type="similarity">
    <text evidence="2">Belongs to the nuclease type I family.</text>
</comment>
<evidence type="ECO:0000256" key="2">
    <source>
        <dbReference type="ARBA" id="ARBA00009547"/>
    </source>
</evidence>
<dbReference type="PANTHER" id="PTHR33146:SF14">
    <property type="entry name" value="ENDONUCLEASE 1"/>
    <property type="match status" value="1"/>
</dbReference>
<dbReference type="CDD" id="cd11010">
    <property type="entry name" value="S1-P1_nuclease"/>
    <property type="match status" value="1"/>
</dbReference>
<dbReference type="EC" id="3.1.30.1" evidence="3"/>
<evidence type="ECO:0000256" key="4">
    <source>
        <dbReference type="ARBA" id="ARBA00022723"/>
    </source>
</evidence>
<evidence type="ECO:0000256" key="8">
    <source>
        <dbReference type="ARBA" id="ARBA00023180"/>
    </source>
</evidence>
<keyword evidence="5 9" id="KW-0732">Signal</keyword>
<reference evidence="10" key="2">
    <citation type="submission" date="2021-02" db="EMBL/GenBank/DDBJ databases">
        <authorList>
            <person name="Kimball J.A."/>
            <person name="Haas M.W."/>
            <person name="Macchietto M."/>
            <person name="Kono T."/>
            <person name="Duquette J."/>
            <person name="Shao M."/>
        </authorList>
    </citation>
    <scope>NUCLEOTIDE SEQUENCE</scope>
    <source>
        <tissue evidence="10">Fresh leaf tissue</tissue>
    </source>
</reference>
<dbReference type="Pfam" id="PF02265">
    <property type="entry name" value="S1-P1_nuclease"/>
    <property type="match status" value="1"/>
</dbReference>
<protein>
    <recommendedName>
        <fullName evidence="3">Aspergillus nuclease S1</fullName>
        <ecNumber evidence="3">3.1.30.1</ecNumber>
    </recommendedName>
</protein>
<comment type="catalytic activity">
    <reaction evidence="1">
        <text>Endonucleolytic cleavage to 5'-phosphomononucleotide and 5'-phosphooligonucleotide end-products.</text>
        <dbReference type="EC" id="3.1.30.1"/>
    </reaction>
</comment>
<keyword evidence="6" id="KW-0378">Hydrolase</keyword>
<evidence type="ECO:0000313" key="11">
    <source>
        <dbReference type="Proteomes" id="UP000729402"/>
    </source>
</evidence>
<keyword evidence="7" id="KW-1015">Disulfide bond</keyword>
<evidence type="ECO:0000256" key="1">
    <source>
        <dbReference type="ARBA" id="ARBA00000245"/>
    </source>
</evidence>
<proteinExistence type="inferred from homology"/>